<dbReference type="OrthoDB" id="9811399at2"/>
<evidence type="ECO:0000259" key="1">
    <source>
        <dbReference type="Pfam" id="PF07969"/>
    </source>
</evidence>
<proteinExistence type="predicted"/>
<dbReference type="InterPro" id="IPR013108">
    <property type="entry name" value="Amidohydro_3"/>
</dbReference>
<dbReference type="PANTHER" id="PTHR22642">
    <property type="entry name" value="IMIDAZOLONEPROPIONASE"/>
    <property type="match status" value="1"/>
</dbReference>
<dbReference type="Gene3D" id="2.30.40.10">
    <property type="entry name" value="Urease, subunit C, domain 1"/>
    <property type="match status" value="1"/>
</dbReference>
<dbReference type="RefSeq" id="WP_147851939.1">
    <property type="nucleotide sequence ID" value="NZ_VDUZ01000067.1"/>
</dbReference>
<evidence type="ECO:0000313" key="3">
    <source>
        <dbReference type="Proteomes" id="UP000321638"/>
    </source>
</evidence>
<dbReference type="InterPro" id="IPR032466">
    <property type="entry name" value="Metal_Hydrolase"/>
</dbReference>
<dbReference type="Gene3D" id="3.20.20.140">
    <property type="entry name" value="Metal-dependent hydrolases"/>
    <property type="match status" value="1"/>
</dbReference>
<dbReference type="InterPro" id="IPR011059">
    <property type="entry name" value="Metal-dep_hydrolase_composite"/>
</dbReference>
<keyword evidence="3" id="KW-1185">Reference proteome</keyword>
<name>A0A5C8P8B6_9HYPH</name>
<keyword evidence="2" id="KW-0378">Hydrolase</keyword>
<dbReference type="EMBL" id="VDUZ01000067">
    <property type="protein sequence ID" value="TXL70010.1"/>
    <property type="molecule type" value="Genomic_DNA"/>
</dbReference>
<feature type="domain" description="Amidohydrolase 3" evidence="1">
    <location>
        <begin position="55"/>
        <end position="540"/>
    </location>
</feature>
<dbReference type="PANTHER" id="PTHR22642:SF2">
    <property type="entry name" value="PROTEIN LONG AFTER FAR-RED 3"/>
    <property type="match status" value="1"/>
</dbReference>
<dbReference type="SUPFAM" id="SSF51338">
    <property type="entry name" value="Composite domain of metallo-dependent hydrolases"/>
    <property type="match status" value="1"/>
</dbReference>
<dbReference type="Pfam" id="PF07969">
    <property type="entry name" value="Amidohydro_3"/>
    <property type="match status" value="1"/>
</dbReference>
<dbReference type="InterPro" id="IPR033932">
    <property type="entry name" value="YtcJ-like"/>
</dbReference>
<gene>
    <name evidence="2" type="ORF">FHP25_36460</name>
</gene>
<accession>A0A5C8P8B6</accession>
<dbReference type="SUPFAM" id="SSF51556">
    <property type="entry name" value="Metallo-dependent hydrolases"/>
    <property type="match status" value="1"/>
</dbReference>
<reference evidence="2 3" key="1">
    <citation type="submission" date="2019-06" db="EMBL/GenBank/DDBJ databases">
        <title>New taxonomy in bacterial strain CC-CFT640, isolated from vineyard.</title>
        <authorList>
            <person name="Lin S.-Y."/>
            <person name="Tsai C.-F."/>
            <person name="Young C.-C."/>
        </authorList>
    </citation>
    <scope>NUCLEOTIDE SEQUENCE [LARGE SCALE GENOMIC DNA]</scope>
    <source>
        <strain evidence="2 3">CC-CFT640</strain>
    </source>
</reference>
<dbReference type="Gene3D" id="3.10.310.70">
    <property type="match status" value="1"/>
</dbReference>
<evidence type="ECO:0000313" key="2">
    <source>
        <dbReference type="EMBL" id="TXL70010.1"/>
    </source>
</evidence>
<dbReference type="Proteomes" id="UP000321638">
    <property type="component" value="Unassembled WGS sequence"/>
</dbReference>
<organism evidence="2 3">
    <name type="scientific">Vineibacter terrae</name>
    <dbReference type="NCBI Taxonomy" id="2586908"/>
    <lineage>
        <taxon>Bacteria</taxon>
        <taxon>Pseudomonadati</taxon>
        <taxon>Pseudomonadota</taxon>
        <taxon>Alphaproteobacteria</taxon>
        <taxon>Hyphomicrobiales</taxon>
        <taxon>Vineibacter</taxon>
    </lineage>
</organism>
<comment type="caution">
    <text evidence="2">The sequence shown here is derived from an EMBL/GenBank/DDBJ whole genome shotgun (WGS) entry which is preliminary data.</text>
</comment>
<dbReference type="CDD" id="cd01300">
    <property type="entry name" value="YtcJ_like"/>
    <property type="match status" value="1"/>
</dbReference>
<protein>
    <submittedName>
        <fullName evidence="2">Amidohydrolase</fullName>
    </submittedName>
</protein>
<dbReference type="GO" id="GO:0016810">
    <property type="term" value="F:hydrolase activity, acting on carbon-nitrogen (but not peptide) bonds"/>
    <property type="evidence" value="ECO:0007669"/>
    <property type="project" value="InterPro"/>
</dbReference>
<sequence>MSSTVIYPARRVITMSTHQPFATHVAVRDGRVLGVGSLAELQGWGAYTLDRRFEDLVLLPGFVEGHSHAFEGGVWRFPYVGFFDRRSPDGTVSPGLKSIDAVVARLRAIEREMTTKDGPLLAWGFDPIYFGGRRMDRGDLDKVSVERPVLVIHSNFHVLNVNTPVLAKAGIDHTTNVHGIVKDAAGQPTGELQEIAAKYMAYRASGIDLAAALSDEQAVWRFARVAQLAGVTTATDLHNELPDSTVAGYLQASARDDFPIRLLPAFGAIALPVEDGVAKLRALVRQNNERLRFGLVKIITDGSIQGLSARMRWPGYYNGLPNGVWNTGPDDIDRLLQAYHDAGFQVHIHTNGDEASEVALDAAERVLARTPRRDHRHTLQHCQMADAAQFRRMAALGMCVNLFANHLFYWGDIHYAQTLGPERACRMDACATALRTGVPFAIHCDAPVTPIGPLFTAWCAVNRLTASGRTLGEAEKIGVPDALHAITLGAAYTLKLDHEVGSIEVGKRADFTVLHDDPLTVAPEALKDVRVWGTVLGGRVFEAPAG</sequence>
<dbReference type="AlphaFoldDB" id="A0A5C8P8B6"/>